<reference evidence="2" key="1">
    <citation type="submission" date="2014-09" db="EMBL/GenBank/DDBJ databases">
        <authorList>
            <person name="Sharma Rahul"/>
            <person name="Thines Marco"/>
        </authorList>
    </citation>
    <scope>NUCLEOTIDE SEQUENCE [LARGE SCALE GENOMIC DNA]</scope>
</reference>
<organism evidence="1 2">
    <name type="scientific">Plasmopara halstedii</name>
    <name type="common">Downy mildew of sunflower</name>
    <dbReference type="NCBI Taxonomy" id="4781"/>
    <lineage>
        <taxon>Eukaryota</taxon>
        <taxon>Sar</taxon>
        <taxon>Stramenopiles</taxon>
        <taxon>Oomycota</taxon>
        <taxon>Peronosporomycetes</taxon>
        <taxon>Peronosporales</taxon>
        <taxon>Peronosporaceae</taxon>
        <taxon>Plasmopara</taxon>
    </lineage>
</organism>
<keyword evidence="2" id="KW-1185">Reference proteome</keyword>
<dbReference type="AlphaFoldDB" id="A0A0P1A7L3"/>
<accession>A0A0P1A7L3</accession>
<dbReference type="GeneID" id="36397567"/>
<evidence type="ECO:0000313" key="2">
    <source>
        <dbReference type="Proteomes" id="UP000054928"/>
    </source>
</evidence>
<name>A0A0P1A7L3_PLAHL</name>
<dbReference type="RefSeq" id="XP_024572781.1">
    <property type="nucleotide sequence ID" value="XM_024720523.1"/>
</dbReference>
<dbReference type="Proteomes" id="UP000054928">
    <property type="component" value="Unassembled WGS sequence"/>
</dbReference>
<evidence type="ECO:0000313" key="1">
    <source>
        <dbReference type="EMBL" id="CEG36412.1"/>
    </source>
</evidence>
<protein>
    <submittedName>
        <fullName evidence="1">Uncharacterized protein</fullName>
    </submittedName>
</protein>
<sequence length="80" mass="8934">MKLPLLANESKGWRKLSLTGFSKLPREKKQILNSLIQLYSVKLVDNLGHMSMNTTCKPVTVSSLSYYNNLPGIYTALSGM</sequence>
<proteinExistence type="predicted"/>
<dbReference type="EMBL" id="CCYD01000201">
    <property type="protein sequence ID" value="CEG36412.1"/>
    <property type="molecule type" value="Genomic_DNA"/>
</dbReference>